<feature type="non-terminal residue" evidence="8">
    <location>
        <position position="76"/>
    </location>
</feature>
<feature type="transmembrane region" description="Helical" evidence="7">
    <location>
        <begin position="9"/>
        <end position="31"/>
    </location>
</feature>
<evidence type="ECO:0000256" key="5">
    <source>
        <dbReference type="ARBA" id="ARBA00022989"/>
    </source>
</evidence>
<dbReference type="EMBL" id="ACIO01000874">
    <property type="protein sequence ID" value="EFC94947.1"/>
    <property type="molecule type" value="Genomic_DNA"/>
</dbReference>
<dbReference type="GO" id="GO:0005886">
    <property type="term" value="C:plasma membrane"/>
    <property type="evidence" value="ECO:0007669"/>
    <property type="project" value="UniProtKB-SubCell"/>
</dbReference>
<evidence type="ECO:0000256" key="6">
    <source>
        <dbReference type="ARBA" id="ARBA00023136"/>
    </source>
</evidence>
<protein>
    <submittedName>
        <fullName evidence="8">Uncharacterized protein</fullName>
    </submittedName>
</protein>
<evidence type="ECO:0000256" key="1">
    <source>
        <dbReference type="ARBA" id="ARBA00004651"/>
    </source>
</evidence>
<keyword evidence="2" id="KW-0813">Transport</keyword>
<evidence type="ECO:0000256" key="3">
    <source>
        <dbReference type="ARBA" id="ARBA00022475"/>
    </source>
</evidence>
<dbReference type="HOGENOM" id="CLU_2660321_0_0_9"/>
<dbReference type="PANTHER" id="PTHR43744">
    <property type="entry name" value="ABC TRANSPORTER PERMEASE PROTEIN MG189-RELATED-RELATED"/>
    <property type="match status" value="1"/>
</dbReference>
<evidence type="ECO:0000313" key="8">
    <source>
        <dbReference type="EMBL" id="EFC94947.1"/>
    </source>
</evidence>
<dbReference type="Proteomes" id="UP000004968">
    <property type="component" value="Unassembled WGS sequence"/>
</dbReference>
<dbReference type="SUPFAM" id="SSF161098">
    <property type="entry name" value="MetI-like"/>
    <property type="match status" value="1"/>
</dbReference>
<name>D3ATA7_9FIRM</name>
<organism evidence="8 9">
    <name type="scientific">Hungatella hathewayi DSM 13479</name>
    <dbReference type="NCBI Taxonomy" id="566550"/>
    <lineage>
        <taxon>Bacteria</taxon>
        <taxon>Bacillati</taxon>
        <taxon>Bacillota</taxon>
        <taxon>Clostridia</taxon>
        <taxon>Lachnospirales</taxon>
        <taxon>Lachnospiraceae</taxon>
        <taxon>Hungatella</taxon>
    </lineage>
</organism>
<dbReference type="InterPro" id="IPR035906">
    <property type="entry name" value="MetI-like_sf"/>
</dbReference>
<keyword evidence="3" id="KW-1003">Cell membrane</keyword>
<proteinExistence type="predicted"/>
<keyword evidence="4 7" id="KW-0812">Transmembrane</keyword>
<keyword evidence="5 7" id="KW-1133">Transmembrane helix</keyword>
<comment type="caution">
    <text evidence="8">The sequence shown here is derived from an EMBL/GenBank/DDBJ whole genome shotgun (WGS) entry which is preliminary data.</text>
</comment>
<dbReference type="Gene3D" id="1.10.3720.10">
    <property type="entry name" value="MetI-like"/>
    <property type="match status" value="1"/>
</dbReference>
<keyword evidence="6 7" id="KW-0472">Membrane</keyword>
<reference evidence="8 9" key="1">
    <citation type="submission" date="2010-01" db="EMBL/GenBank/DDBJ databases">
        <authorList>
            <person name="Weinstock G."/>
            <person name="Sodergren E."/>
            <person name="Clifton S."/>
            <person name="Fulton L."/>
            <person name="Fulton B."/>
            <person name="Courtney L."/>
            <person name="Fronick C."/>
            <person name="Harrison M."/>
            <person name="Strong C."/>
            <person name="Farmer C."/>
            <person name="Delahaunty K."/>
            <person name="Markovic C."/>
            <person name="Hall O."/>
            <person name="Minx P."/>
            <person name="Tomlinson C."/>
            <person name="Mitreva M."/>
            <person name="Nelson J."/>
            <person name="Hou S."/>
            <person name="Wollam A."/>
            <person name="Pepin K.H."/>
            <person name="Johnson M."/>
            <person name="Bhonagiri V."/>
            <person name="Nash W.E."/>
            <person name="Warren W."/>
            <person name="Chinwalla A."/>
            <person name="Mardis E.R."/>
            <person name="Wilson R.K."/>
        </authorList>
    </citation>
    <scope>NUCLEOTIDE SEQUENCE [LARGE SCALE GENOMIC DNA]</scope>
    <source>
        <strain evidence="8 9">DSM 13479</strain>
    </source>
</reference>
<dbReference type="AlphaFoldDB" id="D3ATA7"/>
<dbReference type="PANTHER" id="PTHR43744:SF12">
    <property type="entry name" value="ABC TRANSPORTER PERMEASE PROTEIN MG189-RELATED"/>
    <property type="match status" value="1"/>
</dbReference>
<sequence>MKKKKRNHIIWIVCMTVVSAIILLPIIVMILTSFKTTGEINSAVFHFLPDSLNFDNYKTAMSTGNWLIYFRNSNPF</sequence>
<evidence type="ECO:0000256" key="4">
    <source>
        <dbReference type="ARBA" id="ARBA00022692"/>
    </source>
</evidence>
<evidence type="ECO:0000256" key="2">
    <source>
        <dbReference type="ARBA" id="ARBA00022448"/>
    </source>
</evidence>
<comment type="subcellular location">
    <subcellularLocation>
        <location evidence="1">Cell membrane</location>
        <topology evidence="1">Multi-pass membrane protein</topology>
    </subcellularLocation>
</comment>
<gene>
    <name evidence="8" type="ORF">CLOSTHATH_06866</name>
</gene>
<evidence type="ECO:0000313" key="9">
    <source>
        <dbReference type="Proteomes" id="UP000004968"/>
    </source>
</evidence>
<evidence type="ECO:0000256" key="7">
    <source>
        <dbReference type="SAM" id="Phobius"/>
    </source>
</evidence>
<accession>D3ATA7</accession>